<dbReference type="PANTHER" id="PTHR45398">
    <property type="match status" value="1"/>
</dbReference>
<name>A0A8H4PEA8_9HYPO</name>
<dbReference type="InterPro" id="IPR001242">
    <property type="entry name" value="Condensation_dom"/>
</dbReference>
<evidence type="ECO:0000313" key="5">
    <source>
        <dbReference type="Proteomes" id="UP000605986"/>
    </source>
</evidence>
<evidence type="ECO:0000259" key="3">
    <source>
        <dbReference type="Pfam" id="PF00668"/>
    </source>
</evidence>
<dbReference type="Pfam" id="PF00668">
    <property type="entry name" value="Condensation"/>
    <property type="match status" value="1"/>
</dbReference>
<reference evidence="4" key="1">
    <citation type="submission" date="2020-01" db="EMBL/GenBank/DDBJ databases">
        <title>Identification and distribution of gene clusters putatively required for synthesis of sphingolipid metabolism inhibitors in phylogenetically diverse species of the filamentous fungus Fusarium.</title>
        <authorList>
            <person name="Kim H.-S."/>
            <person name="Busman M."/>
            <person name="Brown D.W."/>
            <person name="Divon H."/>
            <person name="Uhlig S."/>
            <person name="Proctor R.H."/>
        </authorList>
    </citation>
    <scope>NUCLEOTIDE SEQUENCE</scope>
    <source>
        <strain evidence="4">NRRL 53441</strain>
    </source>
</reference>
<sequence length="240" mass="27475">MDAKVTSDCILKALERIVAHHPMLRCRFSHNQDAEVRATANQRIMPLQYQKEDQNNWSFRVHHNIASDDDLWNIVSTSQTSLDIVEGPVFSADVIINPQYETPLFLVAHHLVIDLVSWRVLWKTSKLSLKMRLASCLKAFHFHFGFKANLNFWKMENLKPKVKDMLRIQHTLDVEQTAQIMGQECNVPFSTMPVILTLAAVALSFQRVFPDRGPPALYNESHGRDTDTANEFMGTSRTIG</sequence>
<comment type="caution">
    <text evidence="4">The sequence shown here is derived from an EMBL/GenBank/DDBJ whole genome shotgun (WGS) entry which is preliminary data.</text>
</comment>
<dbReference type="InterPro" id="IPR023213">
    <property type="entry name" value="CAT-like_dom_sf"/>
</dbReference>
<organism evidence="4 5">
    <name type="scientific">Fusarium austroafricanum</name>
    <dbReference type="NCBI Taxonomy" id="2364996"/>
    <lineage>
        <taxon>Eukaryota</taxon>
        <taxon>Fungi</taxon>
        <taxon>Dikarya</taxon>
        <taxon>Ascomycota</taxon>
        <taxon>Pezizomycotina</taxon>
        <taxon>Sordariomycetes</taxon>
        <taxon>Hypocreomycetidae</taxon>
        <taxon>Hypocreales</taxon>
        <taxon>Nectriaceae</taxon>
        <taxon>Fusarium</taxon>
        <taxon>Fusarium concolor species complex</taxon>
    </lineage>
</organism>
<accession>A0A8H4PEA8</accession>
<dbReference type="SUPFAM" id="SSF52777">
    <property type="entry name" value="CoA-dependent acyltransferases"/>
    <property type="match status" value="1"/>
</dbReference>
<gene>
    <name evidence="4" type="ORF">F53441_670</name>
</gene>
<dbReference type="EMBL" id="JAADJG010000025">
    <property type="protein sequence ID" value="KAF4457397.1"/>
    <property type="molecule type" value="Genomic_DNA"/>
</dbReference>
<evidence type="ECO:0000256" key="1">
    <source>
        <dbReference type="ARBA" id="ARBA00029454"/>
    </source>
</evidence>
<dbReference type="AlphaFoldDB" id="A0A8H4PEA8"/>
<evidence type="ECO:0000256" key="2">
    <source>
        <dbReference type="SAM" id="MobiDB-lite"/>
    </source>
</evidence>
<feature type="region of interest" description="Disordered" evidence="2">
    <location>
        <begin position="217"/>
        <end position="240"/>
    </location>
</feature>
<dbReference type="OrthoDB" id="416786at2759"/>
<dbReference type="Gene3D" id="3.30.559.10">
    <property type="entry name" value="Chloramphenicol acetyltransferase-like domain"/>
    <property type="match status" value="1"/>
</dbReference>
<dbReference type="PANTHER" id="PTHR45398:SF1">
    <property type="entry name" value="ENZYME, PUTATIVE (JCVI)-RELATED"/>
    <property type="match status" value="1"/>
</dbReference>
<keyword evidence="5" id="KW-1185">Reference proteome</keyword>
<evidence type="ECO:0000313" key="4">
    <source>
        <dbReference type="EMBL" id="KAF4457397.1"/>
    </source>
</evidence>
<protein>
    <submittedName>
        <fullName evidence="4">Nonribosomal peptide synthetase</fullName>
    </submittedName>
</protein>
<dbReference type="GO" id="GO:0003824">
    <property type="term" value="F:catalytic activity"/>
    <property type="evidence" value="ECO:0007669"/>
    <property type="project" value="InterPro"/>
</dbReference>
<feature type="domain" description="Condensation" evidence="3">
    <location>
        <begin position="4"/>
        <end position="123"/>
    </location>
</feature>
<comment type="similarity">
    <text evidence="1">Belongs to the NRP synthetase family.</text>
</comment>
<dbReference type="Proteomes" id="UP000605986">
    <property type="component" value="Unassembled WGS sequence"/>
</dbReference>
<proteinExistence type="inferred from homology"/>